<evidence type="ECO:0000313" key="3">
    <source>
        <dbReference type="EMBL" id="MCR2045597.1"/>
    </source>
</evidence>
<dbReference type="InterPro" id="IPR030395">
    <property type="entry name" value="GP_PDE_dom"/>
</dbReference>
<keyword evidence="1" id="KW-1133">Transmembrane helix</keyword>
<dbReference type="RefSeq" id="WP_257490775.1">
    <property type="nucleotide sequence ID" value="NZ_JANJZL010000023.1"/>
</dbReference>
<dbReference type="Pfam" id="PF03009">
    <property type="entry name" value="GDPD"/>
    <property type="match status" value="1"/>
</dbReference>
<organism evidence="3 4">
    <name type="scientific">Anaerosalibacter massiliensis</name>
    <dbReference type="NCBI Taxonomy" id="1347392"/>
    <lineage>
        <taxon>Bacteria</taxon>
        <taxon>Bacillati</taxon>
        <taxon>Bacillota</taxon>
        <taxon>Tissierellia</taxon>
        <taxon>Tissierellales</taxon>
        <taxon>Sporanaerobacteraceae</taxon>
        <taxon>Anaerosalibacter</taxon>
    </lineage>
</organism>
<dbReference type="Proteomes" id="UP001142078">
    <property type="component" value="Unassembled WGS sequence"/>
</dbReference>
<dbReference type="Gene3D" id="3.20.20.190">
    <property type="entry name" value="Phosphatidylinositol (PI) phosphodiesterase"/>
    <property type="match status" value="1"/>
</dbReference>
<dbReference type="GO" id="GO:0006629">
    <property type="term" value="P:lipid metabolic process"/>
    <property type="evidence" value="ECO:0007669"/>
    <property type="project" value="InterPro"/>
</dbReference>
<keyword evidence="1" id="KW-0472">Membrane</keyword>
<gene>
    <name evidence="3" type="ORF">NSA23_16045</name>
</gene>
<reference evidence="3" key="1">
    <citation type="submission" date="2022-07" db="EMBL/GenBank/DDBJ databases">
        <title>Enhanced cultured diversity of the mouse gut microbiota enables custom-made synthetic communities.</title>
        <authorList>
            <person name="Afrizal A."/>
        </authorList>
    </citation>
    <scope>NUCLEOTIDE SEQUENCE</scope>
    <source>
        <strain evidence="3">DSM 29482</strain>
    </source>
</reference>
<keyword evidence="4" id="KW-1185">Reference proteome</keyword>
<dbReference type="PANTHER" id="PTHR46211:SF8">
    <property type="entry name" value="PHOSPHODIESTERASE"/>
    <property type="match status" value="1"/>
</dbReference>
<feature type="transmembrane region" description="Helical" evidence="1">
    <location>
        <begin position="216"/>
        <end position="249"/>
    </location>
</feature>
<sequence length="592" mass="68246">MFELMKNSFNDFKDGIRTYLVFEVIYKMITSFIFIPLITYIFHLIIRVLGSNSLLNGQVFKIGLNYKAIPGLILMLFLSTIAVFIEFGTLVIISQKKYFKKDISISDAFFTSIKKVSKIFSYGLLQLMILFLLIMPFINAPLSFRLTENMTIPKFVMDEIYKSNILSILYIIGIILVIYVFLRWVFTIHSTIIEGKKTKNAIKNSLEMTKNRKIKILFGLVLLNVIFFLIILLITFSMESLISLIISLLQLDIETRFMKIYLYRFMGGIVFVLTLLITPMNTIFLTRSYYKIKRNCNIEIVDNLGICSNEILNKTEEGISKFLVRKKKLFILLVFIALIIFSAINYSITSQTIHLGRDIKIAGHRGDSIDFPENSIVGIMSAVEKGVNFAEIDVQLTKDGIVVLNHDKTFKRVAGISSSVKHLNYEDLVNFDIGSRVSKRYKEEKIPKLEDVLQETKGKIKLIIDLKSYGSNKELVKAVVNLIEKYDMVEDCYIQSLNYEELKEVRRLNKNIKIGQIIIVSAGDITSLDVDFYTIEQTILSNKFVKSLHEANKEVWVWTVNEEKDINEVLQYDINGIITDYPEKIKNIIKLK</sequence>
<proteinExistence type="predicted"/>
<comment type="caution">
    <text evidence="3">The sequence shown here is derived from an EMBL/GenBank/DDBJ whole genome shotgun (WGS) entry which is preliminary data.</text>
</comment>
<evidence type="ECO:0000259" key="2">
    <source>
        <dbReference type="PROSITE" id="PS51704"/>
    </source>
</evidence>
<dbReference type="PROSITE" id="PS51704">
    <property type="entry name" value="GP_PDE"/>
    <property type="match status" value="1"/>
</dbReference>
<dbReference type="AlphaFoldDB" id="A0A9X2MM01"/>
<evidence type="ECO:0000256" key="1">
    <source>
        <dbReference type="SAM" id="Phobius"/>
    </source>
</evidence>
<feature type="transmembrane region" description="Helical" evidence="1">
    <location>
        <begin position="20"/>
        <end position="49"/>
    </location>
</feature>
<feature type="domain" description="GP-PDE" evidence="2">
    <location>
        <begin position="359"/>
        <end position="589"/>
    </location>
</feature>
<dbReference type="EMBL" id="JANJZL010000023">
    <property type="protein sequence ID" value="MCR2045597.1"/>
    <property type="molecule type" value="Genomic_DNA"/>
</dbReference>
<keyword evidence="1" id="KW-0812">Transmembrane</keyword>
<feature type="transmembrane region" description="Helical" evidence="1">
    <location>
        <begin position="261"/>
        <end position="285"/>
    </location>
</feature>
<dbReference type="SUPFAM" id="SSF51695">
    <property type="entry name" value="PLC-like phosphodiesterases"/>
    <property type="match status" value="1"/>
</dbReference>
<name>A0A9X2MM01_9FIRM</name>
<protein>
    <submittedName>
        <fullName evidence="3">Glycerophosphoryl diester phosphodiesterase membrane domain-containing protein</fullName>
    </submittedName>
</protein>
<feature type="transmembrane region" description="Helical" evidence="1">
    <location>
        <begin position="164"/>
        <end position="186"/>
    </location>
</feature>
<accession>A0A9X2MM01</accession>
<dbReference type="InterPro" id="IPR018476">
    <property type="entry name" value="GlyceroP-diester-Pdiesterase_M"/>
</dbReference>
<dbReference type="GO" id="GO:0008081">
    <property type="term" value="F:phosphoric diester hydrolase activity"/>
    <property type="evidence" value="ECO:0007669"/>
    <property type="project" value="InterPro"/>
</dbReference>
<feature type="transmembrane region" description="Helical" evidence="1">
    <location>
        <begin position="69"/>
        <end position="93"/>
    </location>
</feature>
<dbReference type="InterPro" id="IPR017946">
    <property type="entry name" value="PLC-like_Pdiesterase_TIM-brl"/>
</dbReference>
<feature type="transmembrane region" description="Helical" evidence="1">
    <location>
        <begin position="329"/>
        <end position="348"/>
    </location>
</feature>
<evidence type="ECO:0000313" key="4">
    <source>
        <dbReference type="Proteomes" id="UP001142078"/>
    </source>
</evidence>
<feature type="transmembrane region" description="Helical" evidence="1">
    <location>
        <begin position="119"/>
        <end position="144"/>
    </location>
</feature>
<dbReference type="PANTHER" id="PTHR46211">
    <property type="entry name" value="GLYCEROPHOSPHORYL DIESTER PHOSPHODIESTERASE"/>
    <property type="match status" value="1"/>
</dbReference>
<dbReference type="Pfam" id="PF10110">
    <property type="entry name" value="GPDPase_memb"/>
    <property type="match status" value="1"/>
</dbReference>